<dbReference type="Pfam" id="PF13274">
    <property type="entry name" value="SocA_Panacea"/>
    <property type="match status" value="1"/>
</dbReference>
<reference evidence="2 3" key="1">
    <citation type="journal article" date="2021" name="ISME Commun">
        <title>Automated analysis of genomic sequences facilitates high-throughput and comprehensive description of bacteria.</title>
        <authorList>
            <person name="Hitch T.C.A."/>
        </authorList>
    </citation>
    <scope>NUCLEOTIDE SEQUENCE [LARGE SCALE GENOMIC DNA]</scope>
    <source>
        <strain evidence="2 3">Sanger_19</strain>
    </source>
</reference>
<comment type="caution">
    <text evidence="2">The sequence shown here is derived from an EMBL/GenBank/DDBJ whole genome shotgun (WGS) entry which is preliminary data.</text>
</comment>
<evidence type="ECO:0000313" key="3">
    <source>
        <dbReference type="Proteomes" id="UP001209666"/>
    </source>
</evidence>
<organism evidence="2 3">
    <name type="scientific">Roseburia amylophila</name>
    <dbReference type="NCBI Taxonomy" id="2981794"/>
    <lineage>
        <taxon>Bacteria</taxon>
        <taxon>Bacillati</taxon>
        <taxon>Bacillota</taxon>
        <taxon>Clostridia</taxon>
        <taxon>Lachnospirales</taxon>
        <taxon>Lachnospiraceae</taxon>
        <taxon>Roseburia</taxon>
    </lineage>
</organism>
<accession>A0ABT2SG42</accession>
<evidence type="ECO:0000313" key="2">
    <source>
        <dbReference type="EMBL" id="MCU6718040.1"/>
    </source>
</evidence>
<protein>
    <submittedName>
        <fullName evidence="2">DUF4065 domain-containing protein</fullName>
    </submittedName>
</protein>
<dbReference type="InterPro" id="IPR025272">
    <property type="entry name" value="SocA_Panacea"/>
</dbReference>
<keyword evidence="3" id="KW-1185">Reference proteome</keyword>
<name>A0ABT2SG42_9FIRM</name>
<dbReference type="EMBL" id="JAOQKI010000023">
    <property type="protein sequence ID" value="MCU6718040.1"/>
    <property type="molecule type" value="Genomic_DNA"/>
</dbReference>
<gene>
    <name evidence="2" type="ORF">OCV43_12305</name>
</gene>
<proteinExistence type="predicted"/>
<evidence type="ECO:0000259" key="1">
    <source>
        <dbReference type="Pfam" id="PF13274"/>
    </source>
</evidence>
<dbReference type="RefSeq" id="WP_022242374.1">
    <property type="nucleotide sequence ID" value="NZ_JAOQKI010000023.1"/>
</dbReference>
<sequence>MDKMNLAYCNECEDLVEFTEQEEIVEEYYRGELVRFRFKVGRCKECGHEVATDIDYNTRRSEEKIEAYKRLKGIILQDDIVEILEKYDVGKEALADIAGFGKATIKRYFEGYIPTKKYSDILSKFLNDERFFYSKVEENRHKLKDSAYKRLIARYSKLKDISESKIEQVANYIITNLGEVTPLALEKLLAFSNGVNYALNGKRLLLEECQAWQHGYVYPEIYNKYKKYKFNPIDNGINSTHGCMLSKLTADEIKAIDLVIKTFGVYSPKTLELISHSQAPWIEKRIAYKDDEPGNEVIDETSLKKYFVDKQLNTEEKIVSYIMATLKI</sequence>
<feature type="domain" description="Antitoxin SocA-like Panacea" evidence="1">
    <location>
        <begin position="185"/>
        <end position="281"/>
    </location>
</feature>
<dbReference type="Proteomes" id="UP001209666">
    <property type="component" value="Unassembled WGS sequence"/>
</dbReference>